<keyword evidence="5" id="KW-1185">Reference proteome</keyword>
<sequence>MNLKPIMSVIFSRQLNARFIPLINKLIIAALLLLLVGCTEQNSQPAFPNNAKGKHVQSFSQAKRILKDVYHDNTYSLYCNCRYLQRGKKLVPDLNSCGYQARKNAKRAARIEWEHIMPASYFGQRMSCWQQGGRKNCRRESELFRRMEADLHNLAPAIGEVNGDRSNFGFGNIRGESRRYGQCDMEIDFKKDLAEPPVRVRGDIARVYLYMARKYHISLSKNEQEQFTQWAKRDPVSRWEREKAKRVARFQDGPTPVDKNSQHNVF</sequence>
<dbReference type="Pfam" id="PF04231">
    <property type="entry name" value="Endonuclease_1"/>
    <property type="match status" value="1"/>
</dbReference>
<evidence type="ECO:0000256" key="1">
    <source>
        <dbReference type="ARBA" id="ARBA00006429"/>
    </source>
</evidence>
<protein>
    <submittedName>
        <fullName evidence="4">Endonuclease</fullName>
    </submittedName>
</protein>
<comment type="similarity">
    <text evidence="1">Belongs to the EndA/NucM nuclease family.</text>
</comment>
<dbReference type="RefSeq" id="WP_215820272.1">
    <property type="nucleotide sequence ID" value="NZ_JAGSOY010000029.1"/>
</dbReference>
<proteinExistence type="inferred from homology"/>
<dbReference type="InterPro" id="IPR007346">
    <property type="entry name" value="Endonuclease-I"/>
</dbReference>
<accession>A0ABS5ZDB6</accession>
<evidence type="ECO:0000313" key="5">
    <source>
        <dbReference type="Proteomes" id="UP000690515"/>
    </source>
</evidence>
<evidence type="ECO:0000256" key="3">
    <source>
        <dbReference type="ARBA" id="ARBA00022801"/>
    </source>
</evidence>
<comment type="caution">
    <text evidence="4">The sequence shown here is derived from an EMBL/GenBank/DDBJ whole genome shotgun (WGS) entry which is preliminary data.</text>
</comment>
<dbReference type="GO" id="GO:0004519">
    <property type="term" value="F:endonuclease activity"/>
    <property type="evidence" value="ECO:0007669"/>
    <property type="project" value="UniProtKB-KW"/>
</dbReference>
<dbReference type="InterPro" id="IPR044925">
    <property type="entry name" value="His-Me_finger_sf"/>
</dbReference>
<dbReference type="PANTHER" id="PTHR33607:SF2">
    <property type="entry name" value="ENDONUCLEASE-1"/>
    <property type="match status" value="1"/>
</dbReference>
<name>A0ABS5ZDB6_9GAMM</name>
<gene>
    <name evidence="4" type="ORF">KCG35_13390</name>
</gene>
<organism evidence="4 5">
    <name type="scientific">Zooshikella harenae</name>
    <dbReference type="NCBI Taxonomy" id="2827238"/>
    <lineage>
        <taxon>Bacteria</taxon>
        <taxon>Pseudomonadati</taxon>
        <taxon>Pseudomonadota</taxon>
        <taxon>Gammaproteobacteria</taxon>
        <taxon>Oceanospirillales</taxon>
        <taxon>Zooshikellaceae</taxon>
        <taxon>Zooshikella</taxon>
    </lineage>
</organism>
<keyword evidence="2" id="KW-0540">Nuclease</keyword>
<keyword evidence="4" id="KW-0255">Endonuclease</keyword>
<evidence type="ECO:0000256" key="2">
    <source>
        <dbReference type="ARBA" id="ARBA00022722"/>
    </source>
</evidence>
<evidence type="ECO:0000313" key="4">
    <source>
        <dbReference type="EMBL" id="MBU2712059.1"/>
    </source>
</evidence>
<dbReference type="Proteomes" id="UP000690515">
    <property type="component" value="Unassembled WGS sequence"/>
</dbReference>
<dbReference type="SUPFAM" id="SSF54060">
    <property type="entry name" value="His-Me finger endonucleases"/>
    <property type="match status" value="1"/>
</dbReference>
<dbReference type="PANTHER" id="PTHR33607">
    <property type="entry name" value="ENDONUCLEASE-1"/>
    <property type="match status" value="1"/>
</dbReference>
<keyword evidence="3" id="KW-0378">Hydrolase</keyword>
<reference evidence="4 5" key="1">
    <citation type="submission" date="2021-04" db="EMBL/GenBank/DDBJ databases">
        <authorList>
            <person name="Pira H."/>
            <person name="Risdian C."/>
            <person name="Wink J."/>
        </authorList>
    </citation>
    <scope>NUCLEOTIDE SEQUENCE [LARGE SCALE GENOMIC DNA]</scope>
    <source>
        <strain evidence="4 5">WH53</strain>
    </source>
</reference>
<dbReference type="EMBL" id="JAGSOY010000029">
    <property type="protein sequence ID" value="MBU2712059.1"/>
    <property type="molecule type" value="Genomic_DNA"/>
</dbReference>